<dbReference type="AlphaFoldDB" id="A0A1J5R251"/>
<organism evidence="2">
    <name type="scientific">mine drainage metagenome</name>
    <dbReference type="NCBI Taxonomy" id="410659"/>
    <lineage>
        <taxon>unclassified sequences</taxon>
        <taxon>metagenomes</taxon>
        <taxon>ecological metagenomes</taxon>
    </lineage>
</organism>
<accession>A0A1J5R251</accession>
<evidence type="ECO:0000313" key="2">
    <source>
        <dbReference type="EMBL" id="OIQ90025.1"/>
    </source>
</evidence>
<feature type="domain" description="CBS" evidence="1">
    <location>
        <begin position="39"/>
        <end position="99"/>
    </location>
</feature>
<dbReference type="SUPFAM" id="SSF54631">
    <property type="entry name" value="CBS-domain pair"/>
    <property type="match status" value="1"/>
</dbReference>
<comment type="caution">
    <text evidence="2">The sequence shown here is derived from an EMBL/GenBank/DDBJ whole genome shotgun (WGS) entry which is preliminary data.</text>
</comment>
<dbReference type="PROSITE" id="PS51371">
    <property type="entry name" value="CBS"/>
    <property type="match status" value="1"/>
</dbReference>
<evidence type="ECO:0000259" key="1">
    <source>
        <dbReference type="PROSITE" id="PS51371"/>
    </source>
</evidence>
<dbReference type="InterPro" id="IPR000644">
    <property type="entry name" value="CBS_dom"/>
</dbReference>
<sequence length="195" mass="21162">MTIYRNLHPKSLPPHARICEADLGRPARVDMDTPATAVMTDLRRVPAVTIAPDATVETAQERMIHARVRLLLVTAPGGEVLGLITARDLLGEKPIRVAVDDGVARDAVTVARVMVPRERIQVLDYGEVQHSSVGDVVMTLREAGRQHALVLEQGPVPVIRGIFSTTQIGRQLGSPIEAPERPQSFAEVEHLLAAS</sequence>
<dbReference type="SMART" id="SM00116">
    <property type="entry name" value="CBS"/>
    <property type="match status" value="1"/>
</dbReference>
<reference evidence="2" key="1">
    <citation type="submission" date="2016-10" db="EMBL/GenBank/DDBJ databases">
        <title>Sequence of Gallionella enrichment culture.</title>
        <authorList>
            <person name="Poehlein A."/>
            <person name="Muehling M."/>
            <person name="Daniel R."/>
        </authorList>
    </citation>
    <scope>NUCLEOTIDE SEQUENCE</scope>
</reference>
<proteinExistence type="predicted"/>
<name>A0A1J5R251_9ZZZZ</name>
<dbReference type="EMBL" id="MLJW01000307">
    <property type="protein sequence ID" value="OIQ90025.1"/>
    <property type="molecule type" value="Genomic_DNA"/>
</dbReference>
<dbReference type="Gene3D" id="3.10.580.10">
    <property type="entry name" value="CBS-domain"/>
    <property type="match status" value="1"/>
</dbReference>
<gene>
    <name evidence="2" type="ORF">GALL_280720</name>
</gene>
<protein>
    <submittedName>
        <fullName evidence="2">CBS domain protein</fullName>
    </submittedName>
</protein>
<dbReference type="Pfam" id="PF00571">
    <property type="entry name" value="CBS"/>
    <property type="match status" value="1"/>
</dbReference>
<dbReference type="InterPro" id="IPR046342">
    <property type="entry name" value="CBS_dom_sf"/>
</dbReference>